<evidence type="ECO:0000313" key="2">
    <source>
        <dbReference type="Proteomes" id="UP000538147"/>
    </source>
</evidence>
<comment type="caution">
    <text evidence="1">The sequence shown here is derived from an EMBL/GenBank/DDBJ whole genome shotgun (WGS) entry which is preliminary data.</text>
</comment>
<dbReference type="Gene3D" id="3.90.1140.10">
    <property type="entry name" value="Cyclic phosphodiesterase"/>
    <property type="match status" value="1"/>
</dbReference>
<dbReference type="EMBL" id="JACIIV010000003">
    <property type="protein sequence ID" value="MBB6226452.1"/>
    <property type="molecule type" value="Genomic_DNA"/>
</dbReference>
<evidence type="ECO:0000313" key="1">
    <source>
        <dbReference type="EMBL" id="MBB6226452.1"/>
    </source>
</evidence>
<dbReference type="Proteomes" id="UP000538147">
    <property type="component" value="Unassembled WGS sequence"/>
</dbReference>
<dbReference type="SUPFAM" id="SSF55144">
    <property type="entry name" value="LigT-like"/>
    <property type="match status" value="1"/>
</dbReference>
<keyword evidence="2" id="KW-1185">Reference proteome</keyword>
<name>A0A841LBC2_9SPHN</name>
<organism evidence="1 2">
    <name type="scientific">Polymorphobacter multimanifer</name>
    <dbReference type="NCBI Taxonomy" id="1070431"/>
    <lineage>
        <taxon>Bacteria</taxon>
        <taxon>Pseudomonadati</taxon>
        <taxon>Pseudomonadota</taxon>
        <taxon>Alphaproteobacteria</taxon>
        <taxon>Sphingomonadales</taxon>
        <taxon>Sphingosinicellaceae</taxon>
        <taxon>Polymorphobacter</taxon>
    </lineage>
</organism>
<sequence>MTTDPRPLIVTAEFEPAMQGWLEGLRRANYPAELNRVPAHLTLFHAIPGSAEAEVARRLALLTAQAPPLPARLAGVKSLGRGVAIRIECAALDGLREELADALWLLLSAQDRAGVQLHVTVQNKAEPPAVKRALASLTPLPERPTHIAALRLWRYLGGPWEALGRWPFRGRVR</sequence>
<dbReference type="InterPro" id="IPR009097">
    <property type="entry name" value="Cyclic_Pdiesterase"/>
</dbReference>
<protein>
    <recommendedName>
        <fullName evidence="3">2'-5' RNA ligase family protein</fullName>
    </recommendedName>
</protein>
<dbReference type="AlphaFoldDB" id="A0A841LBC2"/>
<gene>
    <name evidence="1" type="ORF">FHS79_000606</name>
</gene>
<evidence type="ECO:0008006" key="3">
    <source>
        <dbReference type="Google" id="ProtNLM"/>
    </source>
</evidence>
<reference evidence="1 2" key="1">
    <citation type="submission" date="2020-08" db="EMBL/GenBank/DDBJ databases">
        <title>Genomic Encyclopedia of Type Strains, Phase IV (KMG-IV): sequencing the most valuable type-strain genomes for metagenomic binning, comparative biology and taxonomic classification.</title>
        <authorList>
            <person name="Goeker M."/>
        </authorList>
    </citation>
    <scope>NUCLEOTIDE SEQUENCE [LARGE SCALE GENOMIC DNA]</scope>
    <source>
        <strain evidence="1 2">DSM 102189</strain>
    </source>
</reference>
<accession>A0A841LBC2</accession>
<proteinExistence type="predicted"/>
<dbReference type="RefSeq" id="WP_243453280.1">
    <property type="nucleotide sequence ID" value="NZ_BMOX01000002.1"/>
</dbReference>
<dbReference type="Pfam" id="PF13563">
    <property type="entry name" value="2_5_RNA_ligase2"/>
    <property type="match status" value="1"/>
</dbReference>